<dbReference type="InterPro" id="IPR019587">
    <property type="entry name" value="Polyketide_cyclase/dehydratase"/>
</dbReference>
<dbReference type="Pfam" id="PF10604">
    <property type="entry name" value="Polyketide_cyc2"/>
    <property type="match status" value="1"/>
</dbReference>
<dbReference type="Gene3D" id="3.30.530.20">
    <property type="match status" value="1"/>
</dbReference>
<evidence type="ECO:0000313" key="1">
    <source>
        <dbReference type="EMBL" id="MDT0634472.1"/>
    </source>
</evidence>
<accession>A0ABU3BYU0</accession>
<proteinExistence type="predicted"/>
<dbReference type="EMBL" id="JAVRIB010000005">
    <property type="protein sequence ID" value="MDT0634472.1"/>
    <property type="molecule type" value="Genomic_DNA"/>
</dbReference>
<keyword evidence="2" id="KW-1185">Reference proteome</keyword>
<organism evidence="1 2">
    <name type="scientific">Spectribacter hydrogenoxidans</name>
    <dbReference type="NCBI Taxonomy" id="3075608"/>
    <lineage>
        <taxon>Bacteria</taxon>
        <taxon>Pseudomonadati</taxon>
        <taxon>Pseudomonadota</taxon>
        <taxon>Gammaproteobacteria</taxon>
        <taxon>Salinisphaerales</taxon>
        <taxon>Salinisphaeraceae</taxon>
        <taxon>Spectribacter</taxon>
    </lineage>
</organism>
<dbReference type="Proteomes" id="UP001251857">
    <property type="component" value="Unassembled WGS sequence"/>
</dbReference>
<comment type="caution">
    <text evidence="1">The sequence shown here is derived from an EMBL/GenBank/DDBJ whole genome shotgun (WGS) entry which is preliminary data.</text>
</comment>
<sequence>MPRQRVVFKKQYPQPPDQVFPLFADHHRFGKLLGAPIKRVKDAPAGTDPNGVGSVRRIAGGPFAFEETVLTSEPLELIEYTVSRGGPIKNHLGRIEFRPTKNGGTALHYTIEFDGRIPGSGKVIAGVLRTLIGRALDRVPNQTAAAR</sequence>
<name>A0ABU3BYU0_9GAMM</name>
<dbReference type="SUPFAM" id="SSF55961">
    <property type="entry name" value="Bet v1-like"/>
    <property type="match status" value="1"/>
</dbReference>
<protein>
    <submittedName>
        <fullName evidence="1">SRPBCC family protein</fullName>
    </submittedName>
</protein>
<gene>
    <name evidence="1" type="ORF">RM532_05845</name>
</gene>
<reference evidence="1 2" key="1">
    <citation type="submission" date="2023-09" db="EMBL/GenBank/DDBJ databases">
        <authorList>
            <person name="Rey-Velasco X."/>
        </authorList>
    </citation>
    <scope>NUCLEOTIDE SEQUENCE [LARGE SCALE GENOMIC DNA]</scope>
    <source>
        <strain evidence="1 2">W335</strain>
    </source>
</reference>
<dbReference type="InterPro" id="IPR023393">
    <property type="entry name" value="START-like_dom_sf"/>
</dbReference>
<dbReference type="CDD" id="cd07821">
    <property type="entry name" value="PYR_PYL_RCAR_like"/>
    <property type="match status" value="1"/>
</dbReference>
<evidence type="ECO:0000313" key="2">
    <source>
        <dbReference type="Proteomes" id="UP001251857"/>
    </source>
</evidence>
<dbReference type="RefSeq" id="WP_311652250.1">
    <property type="nucleotide sequence ID" value="NZ_JAVRIB010000005.1"/>
</dbReference>